<feature type="compositionally biased region" description="Polar residues" evidence="1">
    <location>
        <begin position="91"/>
        <end position="101"/>
    </location>
</feature>
<dbReference type="EMBL" id="PKMF04000177">
    <property type="protein sequence ID" value="KAK7844960.1"/>
    <property type="molecule type" value="Genomic_DNA"/>
</dbReference>
<evidence type="ECO:0000313" key="3">
    <source>
        <dbReference type="Proteomes" id="UP000237347"/>
    </source>
</evidence>
<evidence type="ECO:0000313" key="2">
    <source>
        <dbReference type="EMBL" id="KAK7844960.1"/>
    </source>
</evidence>
<feature type="region of interest" description="Disordered" evidence="1">
    <location>
        <begin position="86"/>
        <end position="110"/>
    </location>
</feature>
<name>A0AAW0L171_QUESU</name>
<comment type="caution">
    <text evidence="2">The sequence shown here is derived from an EMBL/GenBank/DDBJ whole genome shotgun (WGS) entry which is preliminary data.</text>
</comment>
<evidence type="ECO:0000256" key="1">
    <source>
        <dbReference type="SAM" id="MobiDB-lite"/>
    </source>
</evidence>
<accession>A0AAW0L171</accession>
<sequence>MKELILINSFFLRNRVPYPFQWGRPPFNARDAFAMMASGFVAIVEIESALPSLARPIMSLDANEDVVVDALKQSLEFGQPKACIEAKKKQPSNSDIQSSLKQEGIAVASG</sequence>
<dbReference type="Proteomes" id="UP000237347">
    <property type="component" value="Unassembled WGS sequence"/>
</dbReference>
<gene>
    <name evidence="2" type="primary">NAT4_1</name>
    <name evidence="2" type="ORF">CFP56_010180</name>
</gene>
<keyword evidence="3" id="KW-1185">Reference proteome</keyword>
<dbReference type="AlphaFoldDB" id="A0AAW0L171"/>
<reference evidence="2 3" key="1">
    <citation type="journal article" date="2018" name="Sci. Data">
        <title>The draft genome sequence of cork oak.</title>
        <authorList>
            <person name="Ramos A.M."/>
            <person name="Usie A."/>
            <person name="Barbosa P."/>
            <person name="Barros P.M."/>
            <person name="Capote T."/>
            <person name="Chaves I."/>
            <person name="Simoes F."/>
            <person name="Abreu I."/>
            <person name="Carrasquinho I."/>
            <person name="Faro C."/>
            <person name="Guimaraes J.B."/>
            <person name="Mendonca D."/>
            <person name="Nobrega F."/>
            <person name="Rodrigues L."/>
            <person name="Saibo N.J.M."/>
            <person name="Varela M.C."/>
            <person name="Egas C."/>
            <person name="Matos J."/>
            <person name="Miguel C.M."/>
            <person name="Oliveira M.M."/>
            <person name="Ricardo C.P."/>
            <person name="Goncalves S."/>
        </authorList>
    </citation>
    <scope>NUCLEOTIDE SEQUENCE [LARGE SCALE GENOMIC DNA]</scope>
    <source>
        <strain evidence="3">cv. HL8</strain>
    </source>
</reference>
<proteinExistence type="predicted"/>
<organism evidence="2 3">
    <name type="scientific">Quercus suber</name>
    <name type="common">Cork oak</name>
    <dbReference type="NCBI Taxonomy" id="58331"/>
    <lineage>
        <taxon>Eukaryota</taxon>
        <taxon>Viridiplantae</taxon>
        <taxon>Streptophyta</taxon>
        <taxon>Embryophyta</taxon>
        <taxon>Tracheophyta</taxon>
        <taxon>Spermatophyta</taxon>
        <taxon>Magnoliopsida</taxon>
        <taxon>eudicotyledons</taxon>
        <taxon>Gunneridae</taxon>
        <taxon>Pentapetalae</taxon>
        <taxon>rosids</taxon>
        <taxon>fabids</taxon>
        <taxon>Fagales</taxon>
        <taxon>Fagaceae</taxon>
        <taxon>Quercus</taxon>
    </lineage>
</organism>
<protein>
    <submittedName>
        <fullName evidence="2">Nucleobase-ascorbate transporter 4</fullName>
    </submittedName>
</protein>